<keyword evidence="2" id="KW-0624">Polysaccharide degradation</keyword>
<sequence length="68" mass="6698">MASYTVTATGGGRSVSADISATDFTRLGYAVVPGLTNGTAYTFTVAAVTAPGTGPAGQTTLTTPAIRD</sequence>
<dbReference type="InterPro" id="IPR036116">
    <property type="entry name" value="FN3_sf"/>
</dbReference>
<evidence type="ECO:0000313" key="3">
    <source>
        <dbReference type="EMBL" id="MBB4927798.1"/>
    </source>
</evidence>
<name>A0A7W7R9C3_KITKI</name>
<protein>
    <recommendedName>
        <fullName evidence="5">Fibronectin type-III domain-containing protein</fullName>
    </recommendedName>
</protein>
<dbReference type="EMBL" id="JACHJV010000002">
    <property type="protein sequence ID" value="MBB4927798.1"/>
    <property type="molecule type" value="Genomic_DNA"/>
</dbReference>
<evidence type="ECO:0000256" key="2">
    <source>
        <dbReference type="ARBA" id="ARBA00023326"/>
    </source>
</evidence>
<keyword evidence="4" id="KW-1185">Reference proteome</keyword>
<dbReference type="InterPro" id="IPR003961">
    <property type="entry name" value="FN3_dom"/>
</dbReference>
<accession>A0A7W7R9C3</accession>
<reference evidence="3 4" key="1">
    <citation type="submission" date="2020-08" db="EMBL/GenBank/DDBJ databases">
        <title>Sequencing the genomes of 1000 actinobacteria strains.</title>
        <authorList>
            <person name="Klenk H.-P."/>
        </authorList>
    </citation>
    <scope>NUCLEOTIDE SEQUENCE [LARGE SCALE GENOMIC DNA]</scope>
    <source>
        <strain evidence="3 4">DSM 41654</strain>
    </source>
</reference>
<keyword evidence="1" id="KW-0326">Glycosidase</keyword>
<evidence type="ECO:0000313" key="4">
    <source>
        <dbReference type="Proteomes" id="UP000540506"/>
    </source>
</evidence>
<dbReference type="GO" id="GO:0016798">
    <property type="term" value="F:hydrolase activity, acting on glycosyl bonds"/>
    <property type="evidence" value="ECO:0007669"/>
    <property type="project" value="UniProtKB-KW"/>
</dbReference>
<evidence type="ECO:0000256" key="1">
    <source>
        <dbReference type="ARBA" id="ARBA00023295"/>
    </source>
</evidence>
<comment type="caution">
    <text evidence="3">The sequence shown here is derived from an EMBL/GenBank/DDBJ whole genome shotgun (WGS) entry which is preliminary data.</text>
</comment>
<dbReference type="GO" id="GO:0000272">
    <property type="term" value="P:polysaccharide catabolic process"/>
    <property type="evidence" value="ECO:0007669"/>
    <property type="project" value="UniProtKB-KW"/>
</dbReference>
<evidence type="ECO:0008006" key="5">
    <source>
        <dbReference type="Google" id="ProtNLM"/>
    </source>
</evidence>
<proteinExistence type="predicted"/>
<dbReference type="AlphaFoldDB" id="A0A7W7R9C3"/>
<organism evidence="3 4">
    <name type="scientific">Kitasatospora kifunensis</name>
    <name type="common">Streptomyces kifunensis</name>
    <dbReference type="NCBI Taxonomy" id="58351"/>
    <lineage>
        <taxon>Bacteria</taxon>
        <taxon>Bacillati</taxon>
        <taxon>Actinomycetota</taxon>
        <taxon>Actinomycetes</taxon>
        <taxon>Kitasatosporales</taxon>
        <taxon>Streptomycetaceae</taxon>
        <taxon>Kitasatospora</taxon>
    </lineage>
</organism>
<dbReference type="Proteomes" id="UP000540506">
    <property type="component" value="Unassembled WGS sequence"/>
</dbReference>
<gene>
    <name evidence="3" type="ORF">FHR34_006893</name>
</gene>
<dbReference type="CDD" id="cd00063">
    <property type="entry name" value="FN3"/>
    <property type="match status" value="1"/>
</dbReference>
<keyword evidence="2" id="KW-0119">Carbohydrate metabolism</keyword>
<keyword evidence="1" id="KW-0378">Hydrolase</keyword>
<dbReference type="SUPFAM" id="SSF49265">
    <property type="entry name" value="Fibronectin type III"/>
    <property type="match status" value="1"/>
</dbReference>
<dbReference type="InterPro" id="IPR013783">
    <property type="entry name" value="Ig-like_fold"/>
</dbReference>
<dbReference type="Gene3D" id="2.60.40.10">
    <property type="entry name" value="Immunoglobulins"/>
    <property type="match status" value="1"/>
</dbReference>